<reference evidence="2 3" key="1">
    <citation type="submission" date="2016-10" db="EMBL/GenBank/DDBJ databases">
        <authorList>
            <person name="de Groot N.N."/>
        </authorList>
    </citation>
    <scope>NUCLEOTIDE SEQUENCE [LARGE SCALE GENOMIC DNA]</scope>
    <source>
        <strain evidence="2 3">CGMCC 1.7005</strain>
    </source>
</reference>
<proteinExistence type="predicted"/>
<dbReference type="RefSeq" id="WP_090250771.1">
    <property type="nucleotide sequence ID" value="NZ_FPAS01000004.1"/>
</dbReference>
<dbReference type="EMBL" id="FPAS01000004">
    <property type="protein sequence ID" value="SFT81920.1"/>
    <property type="molecule type" value="Genomic_DNA"/>
</dbReference>
<feature type="chain" id="PRO_5014660560" evidence="1">
    <location>
        <begin position="21"/>
        <end position="314"/>
    </location>
</feature>
<dbReference type="AlphaFoldDB" id="A0A1I7B3Y3"/>
<keyword evidence="1" id="KW-0732">Signal</keyword>
<evidence type="ECO:0000256" key="1">
    <source>
        <dbReference type="SAM" id="SignalP"/>
    </source>
</evidence>
<dbReference type="InterPro" id="IPR021615">
    <property type="entry name" value="Omp28"/>
</dbReference>
<dbReference type="InterPro" id="IPR013783">
    <property type="entry name" value="Ig-like_fold"/>
</dbReference>
<accession>A0A1I7B3Y3</accession>
<name>A0A1I7B3Y3_9FLAO</name>
<feature type="signal peptide" evidence="1">
    <location>
        <begin position="1"/>
        <end position="20"/>
    </location>
</feature>
<dbReference type="Pfam" id="PF11551">
    <property type="entry name" value="Omp28"/>
    <property type="match status" value="1"/>
</dbReference>
<gene>
    <name evidence="2" type="ORF">SAMN05216474_2530</name>
</gene>
<dbReference type="PROSITE" id="PS51257">
    <property type="entry name" value="PROKAR_LIPOPROTEIN"/>
    <property type="match status" value="1"/>
</dbReference>
<evidence type="ECO:0000313" key="2">
    <source>
        <dbReference type="EMBL" id="SFT81920.1"/>
    </source>
</evidence>
<keyword evidence="3" id="KW-1185">Reference proteome</keyword>
<organism evidence="2 3">
    <name type="scientific">Lishizhenia tianjinensis</name>
    <dbReference type="NCBI Taxonomy" id="477690"/>
    <lineage>
        <taxon>Bacteria</taxon>
        <taxon>Pseudomonadati</taxon>
        <taxon>Bacteroidota</taxon>
        <taxon>Flavobacteriia</taxon>
        <taxon>Flavobacteriales</taxon>
        <taxon>Crocinitomicaceae</taxon>
        <taxon>Lishizhenia</taxon>
    </lineage>
</organism>
<evidence type="ECO:0000313" key="3">
    <source>
        <dbReference type="Proteomes" id="UP000236454"/>
    </source>
</evidence>
<dbReference type="Gene3D" id="2.60.40.10">
    <property type="entry name" value="Immunoglobulins"/>
    <property type="match status" value="1"/>
</dbReference>
<protein>
    <submittedName>
        <fullName evidence="2">Outer membrane protein Omp28</fullName>
    </submittedName>
</protein>
<dbReference type="OrthoDB" id="1081990at2"/>
<sequence>MKLLIAISAFVLVLSTSCDKVEFPVQPQITNDFDTTLYPGSFTTYYNTEWPNFSENTNTDRNVLIEDYTGHRCPNCPPAADEAINIANNNPGRVVIASIHAGNDQNDGIVQFQETNADFTEEFYNDIVVEYGKFFANGYQFVGNPRGTVNRTPFDANDDKSLFGTAAIWGQQTSSLISANDLRINLQSKLNYFSQTHALYYHLEVDVLDPSLKEEIKVVNYFVEKEFIAPQKYLGSTIADYKHHNIVRDELSKAAFGLDLSSAEVDASKPDRYLMNYSYELPADITADNAMVISYVYNTTTLEIYHVIETKVQP</sequence>
<dbReference type="Proteomes" id="UP000236454">
    <property type="component" value="Unassembled WGS sequence"/>
</dbReference>
<dbReference type="STRING" id="477690.SAMN05216474_2530"/>